<dbReference type="GO" id="GO:0016740">
    <property type="term" value="F:transferase activity"/>
    <property type="evidence" value="ECO:0007669"/>
    <property type="project" value="UniProtKB-KW"/>
</dbReference>
<keyword evidence="12" id="KW-1185">Reference proteome</keyword>
<dbReference type="InterPro" id="IPR035993">
    <property type="entry name" value="Notch-like_dom_sf"/>
</dbReference>
<accession>A0A0G4G8F5</accession>
<feature type="region of interest" description="Disordered" evidence="9">
    <location>
        <begin position="1"/>
        <end position="21"/>
    </location>
</feature>
<feature type="domain" description="LNR" evidence="10">
    <location>
        <begin position="157"/>
        <end position="196"/>
    </location>
</feature>
<evidence type="ECO:0000313" key="12">
    <source>
        <dbReference type="Proteomes" id="UP000041254"/>
    </source>
</evidence>
<evidence type="ECO:0000256" key="2">
    <source>
        <dbReference type="ARBA" id="ARBA00022692"/>
    </source>
</evidence>
<evidence type="ECO:0000256" key="6">
    <source>
        <dbReference type="ARBA" id="ARBA00023157"/>
    </source>
</evidence>
<evidence type="ECO:0000259" key="10">
    <source>
        <dbReference type="SMART" id="SM00004"/>
    </source>
</evidence>
<dbReference type="Gene3D" id="3.30.300.320">
    <property type="match status" value="2"/>
</dbReference>
<dbReference type="VEuPathDB" id="CryptoDB:Vbra_3264"/>
<dbReference type="EMBL" id="CDMY01000592">
    <property type="protein sequence ID" value="CEM25079.1"/>
    <property type="molecule type" value="Genomic_DNA"/>
</dbReference>
<keyword evidence="3" id="KW-0677">Repeat</keyword>
<evidence type="ECO:0000256" key="5">
    <source>
        <dbReference type="ARBA" id="ARBA00023136"/>
    </source>
</evidence>
<gene>
    <name evidence="11" type="ORF">Vbra_3264</name>
</gene>
<evidence type="ECO:0000256" key="1">
    <source>
        <dbReference type="ARBA" id="ARBA00022679"/>
    </source>
</evidence>
<protein>
    <recommendedName>
        <fullName evidence="10">LNR domain-containing protein</fullName>
    </recommendedName>
</protein>
<dbReference type="PANTHER" id="PTHR24045:SF0">
    <property type="entry name" value="N-ACETYLGLUCOSAMINE-1-PHOSPHOTRANSFERASE SUBUNITS ALPHA_BETA"/>
    <property type="match status" value="1"/>
</dbReference>
<dbReference type="PANTHER" id="PTHR24045">
    <property type="match status" value="1"/>
</dbReference>
<dbReference type="Proteomes" id="UP000041254">
    <property type="component" value="Unassembled WGS sequence"/>
</dbReference>
<organism evidence="11 12">
    <name type="scientific">Vitrella brassicaformis (strain CCMP3155)</name>
    <dbReference type="NCBI Taxonomy" id="1169540"/>
    <lineage>
        <taxon>Eukaryota</taxon>
        <taxon>Sar</taxon>
        <taxon>Alveolata</taxon>
        <taxon>Colpodellida</taxon>
        <taxon>Vitrellaceae</taxon>
        <taxon>Vitrella</taxon>
    </lineage>
</organism>
<feature type="domain" description="LNR" evidence="10">
    <location>
        <begin position="197"/>
        <end position="231"/>
    </location>
</feature>
<dbReference type="InParanoid" id="A0A0G4G8F5"/>
<evidence type="ECO:0000313" key="11">
    <source>
        <dbReference type="EMBL" id="CEM25079.1"/>
    </source>
</evidence>
<dbReference type="OrthoDB" id="343807at2759"/>
<dbReference type="GO" id="GO:0012505">
    <property type="term" value="C:endomembrane system"/>
    <property type="evidence" value="ECO:0007669"/>
    <property type="project" value="UniProtKB-SubCell"/>
</dbReference>
<keyword evidence="2" id="KW-0812">Transmembrane</keyword>
<comment type="subcellular location">
    <subcellularLocation>
        <location evidence="8">Endomembrane system</location>
        <topology evidence="8">Single-pass type I membrane protein</topology>
    </subcellularLocation>
</comment>
<sequence length="266" mass="27913">MEDTSQTGSRHGHRGGADLRRSRYEGGRRRQLLLLLLGIAGGYASSRVRSSLLSSLPDFSSRHPLTSQMLRNLQPDICYGVCRYSQINDGICQPGCEVEECDWDGDDCAERPGGRVASIVQSIGDTLGLPDAAREEEAGAGAAGGGLSNVRGRVRDAIQTRAACLSGGCRPFLLGNGVCDAECNTEACGNDGGDCKGDLCASGCHPEHRGDGFCDPLCNVAACKFDDGDCEAVKGCPGCSPPLLGDGQCDEVCNVEACNWDEGDCK</sequence>
<evidence type="ECO:0000256" key="3">
    <source>
        <dbReference type="ARBA" id="ARBA00022737"/>
    </source>
</evidence>
<dbReference type="STRING" id="1169540.A0A0G4G8F5"/>
<dbReference type="AlphaFoldDB" id="A0A0G4G8F5"/>
<dbReference type="InterPro" id="IPR047141">
    <property type="entry name" value="Stealth"/>
</dbReference>
<dbReference type="InterPro" id="IPR000800">
    <property type="entry name" value="Notch_dom"/>
</dbReference>
<dbReference type="Pfam" id="PF00066">
    <property type="entry name" value="Notch"/>
    <property type="match status" value="4"/>
</dbReference>
<name>A0A0G4G8F5_VITBC</name>
<keyword evidence="4" id="KW-1133">Transmembrane helix</keyword>
<evidence type="ECO:0000256" key="7">
    <source>
        <dbReference type="ARBA" id="ARBA00023180"/>
    </source>
</evidence>
<dbReference type="SUPFAM" id="SSF90193">
    <property type="entry name" value="Notch domain"/>
    <property type="match status" value="1"/>
</dbReference>
<keyword evidence="7" id="KW-0325">Glycoprotein</keyword>
<feature type="domain" description="LNR" evidence="10">
    <location>
        <begin position="71"/>
        <end position="109"/>
    </location>
</feature>
<dbReference type="SMART" id="SM00004">
    <property type="entry name" value="NL"/>
    <property type="match status" value="4"/>
</dbReference>
<keyword evidence="5" id="KW-0472">Membrane</keyword>
<reference evidence="11 12" key="1">
    <citation type="submission" date="2014-11" db="EMBL/GenBank/DDBJ databases">
        <authorList>
            <person name="Zhu J."/>
            <person name="Qi W."/>
            <person name="Song R."/>
        </authorList>
    </citation>
    <scope>NUCLEOTIDE SEQUENCE [LARGE SCALE GENOMIC DNA]</scope>
</reference>
<evidence type="ECO:0000256" key="4">
    <source>
        <dbReference type="ARBA" id="ARBA00022989"/>
    </source>
</evidence>
<dbReference type="PhylomeDB" id="A0A0G4G8F5"/>
<keyword evidence="6" id="KW-1015">Disulfide bond</keyword>
<keyword evidence="1" id="KW-0808">Transferase</keyword>
<evidence type="ECO:0000256" key="9">
    <source>
        <dbReference type="SAM" id="MobiDB-lite"/>
    </source>
</evidence>
<evidence type="ECO:0000256" key="8">
    <source>
        <dbReference type="ARBA" id="ARBA00046288"/>
    </source>
</evidence>
<feature type="domain" description="LNR" evidence="10">
    <location>
        <begin position="232"/>
        <end position="266"/>
    </location>
</feature>
<proteinExistence type="predicted"/>